<dbReference type="PANTHER" id="PTHR24126">
    <property type="entry name" value="ANKYRIN REPEAT, PH AND SEC7 DOMAIN CONTAINING PROTEIN SECG-RELATED"/>
    <property type="match status" value="1"/>
</dbReference>
<dbReference type="PANTHER" id="PTHR24126:SF14">
    <property type="entry name" value="ANK_REP_REGION DOMAIN-CONTAINING PROTEIN"/>
    <property type="match status" value="1"/>
</dbReference>
<dbReference type="GeneID" id="95553626"/>
<sequence>MPLPILSVSAARTGGVRRAVEHVAEHATPHDDVRHDTMPAALATWLAWHDFPDLHSRAAEGLTPLMLAALQGEDGVVDALLVAGARLDACDDAGNDALWHACVGGTPAPILRLIDAGIDVDHTNDEDITCLMQAAASGQMEVMQLLLAHGASETLVAPDGRSALDMAADRGLQLLRAARRLGTRGAGSPARRAAARIAGEPARPAPEAAARLLDEPA</sequence>
<dbReference type="InterPro" id="IPR002110">
    <property type="entry name" value="Ankyrin_rpt"/>
</dbReference>
<keyword evidence="6" id="KW-1185">Reference proteome</keyword>
<keyword evidence="2 3" id="KW-0040">ANK repeat</keyword>
<gene>
    <name evidence="5" type="ORF">SAMN06295900_105292</name>
</gene>
<dbReference type="Pfam" id="PF12796">
    <property type="entry name" value="Ank_2"/>
    <property type="match status" value="1"/>
</dbReference>
<feature type="compositionally biased region" description="Low complexity" evidence="4">
    <location>
        <begin position="186"/>
        <end position="211"/>
    </location>
</feature>
<evidence type="ECO:0000256" key="3">
    <source>
        <dbReference type="PROSITE-ProRule" id="PRU00023"/>
    </source>
</evidence>
<dbReference type="RefSeq" id="WP_386092489.1">
    <property type="nucleotide sequence ID" value="NZ_BSQD01000004.1"/>
</dbReference>
<evidence type="ECO:0000313" key="6">
    <source>
        <dbReference type="Proteomes" id="UP000192911"/>
    </source>
</evidence>
<dbReference type="PROSITE" id="PS50088">
    <property type="entry name" value="ANK_REPEAT"/>
    <property type="match status" value="1"/>
</dbReference>
<protein>
    <submittedName>
        <fullName evidence="5">Ankyrin repeat-containing protein</fullName>
    </submittedName>
</protein>
<accession>A0A1X7EEX1</accession>
<evidence type="ECO:0000256" key="1">
    <source>
        <dbReference type="ARBA" id="ARBA00022737"/>
    </source>
</evidence>
<dbReference type="SUPFAM" id="SSF48403">
    <property type="entry name" value="Ankyrin repeat"/>
    <property type="match status" value="1"/>
</dbReference>
<proteinExistence type="predicted"/>
<evidence type="ECO:0000313" key="5">
    <source>
        <dbReference type="EMBL" id="SMF32706.1"/>
    </source>
</evidence>
<dbReference type="Pfam" id="PF00023">
    <property type="entry name" value="Ank"/>
    <property type="match status" value="1"/>
</dbReference>
<keyword evidence="1" id="KW-0677">Repeat</keyword>
<dbReference type="STRING" id="28094.SAMN06295900_105292"/>
<dbReference type="SMART" id="SM00248">
    <property type="entry name" value="ANK"/>
    <property type="match status" value="4"/>
</dbReference>
<evidence type="ECO:0000256" key="4">
    <source>
        <dbReference type="SAM" id="MobiDB-lite"/>
    </source>
</evidence>
<feature type="repeat" description="ANK" evidence="3">
    <location>
        <begin position="60"/>
        <end position="92"/>
    </location>
</feature>
<feature type="region of interest" description="Disordered" evidence="4">
    <location>
        <begin position="185"/>
        <end position="217"/>
    </location>
</feature>
<name>A0A1X7EEX1_TRICW</name>
<dbReference type="InterPro" id="IPR036770">
    <property type="entry name" value="Ankyrin_rpt-contain_sf"/>
</dbReference>
<reference evidence="6" key="1">
    <citation type="submission" date="2017-04" db="EMBL/GenBank/DDBJ databases">
        <authorList>
            <person name="Varghese N."/>
            <person name="Submissions S."/>
        </authorList>
    </citation>
    <scope>NUCLEOTIDE SEQUENCE [LARGE SCALE GENOMIC DNA]</scope>
    <source>
        <strain evidence="6">Ballard 720</strain>
    </source>
</reference>
<organism evidence="5 6">
    <name type="scientific">Trinickia caryophylli</name>
    <name type="common">Paraburkholderia caryophylli</name>
    <dbReference type="NCBI Taxonomy" id="28094"/>
    <lineage>
        <taxon>Bacteria</taxon>
        <taxon>Pseudomonadati</taxon>
        <taxon>Pseudomonadota</taxon>
        <taxon>Betaproteobacteria</taxon>
        <taxon>Burkholderiales</taxon>
        <taxon>Burkholderiaceae</taxon>
        <taxon>Trinickia</taxon>
    </lineage>
</organism>
<dbReference type="EMBL" id="FXAH01000005">
    <property type="protein sequence ID" value="SMF32706.1"/>
    <property type="molecule type" value="Genomic_DNA"/>
</dbReference>
<dbReference type="PROSITE" id="PS50297">
    <property type="entry name" value="ANK_REP_REGION"/>
    <property type="match status" value="1"/>
</dbReference>
<dbReference type="Proteomes" id="UP000192911">
    <property type="component" value="Unassembled WGS sequence"/>
</dbReference>
<dbReference type="Gene3D" id="1.25.40.20">
    <property type="entry name" value="Ankyrin repeat-containing domain"/>
    <property type="match status" value="1"/>
</dbReference>
<evidence type="ECO:0000256" key="2">
    <source>
        <dbReference type="ARBA" id="ARBA00023043"/>
    </source>
</evidence>
<dbReference type="AlphaFoldDB" id="A0A1X7EEX1"/>